<dbReference type="EMBL" id="CAJNON010000235">
    <property type="protein sequence ID" value="CAF1129134.1"/>
    <property type="molecule type" value="Genomic_DNA"/>
</dbReference>
<dbReference type="Proteomes" id="UP000663891">
    <property type="component" value="Unassembled WGS sequence"/>
</dbReference>
<accession>A0A814R760</accession>
<reference evidence="4" key="1">
    <citation type="submission" date="2021-02" db="EMBL/GenBank/DDBJ databases">
        <authorList>
            <person name="Nowell W R."/>
        </authorList>
    </citation>
    <scope>NUCLEOTIDE SEQUENCE</scope>
</reference>
<dbReference type="InterPro" id="IPR008979">
    <property type="entry name" value="Galactose-bd-like_sf"/>
</dbReference>
<protein>
    <recommendedName>
        <fullName evidence="2">Allantoate amidinohydrolase</fullName>
    </recommendedName>
</protein>
<evidence type="ECO:0000313" key="4">
    <source>
        <dbReference type="EMBL" id="CAF1129134.1"/>
    </source>
</evidence>
<organism evidence="4 6">
    <name type="scientific">Adineta steineri</name>
    <dbReference type="NCBI Taxonomy" id="433720"/>
    <lineage>
        <taxon>Eukaryota</taxon>
        <taxon>Metazoa</taxon>
        <taxon>Spiralia</taxon>
        <taxon>Gnathifera</taxon>
        <taxon>Rotifera</taxon>
        <taxon>Eurotatoria</taxon>
        <taxon>Bdelloidea</taxon>
        <taxon>Adinetida</taxon>
        <taxon>Adinetidae</taxon>
        <taxon>Adineta</taxon>
    </lineage>
</organism>
<evidence type="ECO:0000256" key="1">
    <source>
        <dbReference type="ARBA" id="ARBA00009242"/>
    </source>
</evidence>
<dbReference type="PANTHER" id="PTHR12045">
    <property type="entry name" value="ALLANTOICASE"/>
    <property type="match status" value="1"/>
</dbReference>
<dbReference type="Pfam" id="PF03561">
    <property type="entry name" value="Allantoicase"/>
    <property type="match status" value="2"/>
</dbReference>
<evidence type="ECO:0000313" key="5">
    <source>
        <dbReference type="EMBL" id="CAF3604859.1"/>
    </source>
</evidence>
<evidence type="ECO:0000313" key="6">
    <source>
        <dbReference type="Proteomes" id="UP000663891"/>
    </source>
</evidence>
<feature type="domain" description="Allantoicase" evidence="3">
    <location>
        <begin position="25"/>
        <end position="169"/>
    </location>
</feature>
<dbReference type="GO" id="GO:0004037">
    <property type="term" value="F:allantoicase activity"/>
    <property type="evidence" value="ECO:0007669"/>
    <property type="project" value="InterPro"/>
</dbReference>
<name>A0A814R760_9BILA</name>
<dbReference type="PIRSF" id="PIRSF016516">
    <property type="entry name" value="Allantoicase"/>
    <property type="match status" value="1"/>
</dbReference>
<dbReference type="NCBIfam" id="TIGR02961">
    <property type="entry name" value="allantoicase"/>
    <property type="match status" value="1"/>
</dbReference>
<gene>
    <name evidence="5" type="ORF">OKA104_LOCUS6811</name>
    <name evidence="4" type="ORF">VCS650_LOCUS21628</name>
</gene>
<evidence type="ECO:0000259" key="3">
    <source>
        <dbReference type="Pfam" id="PF03561"/>
    </source>
</evidence>
<dbReference type="Gene3D" id="2.60.120.260">
    <property type="entry name" value="Galactose-binding domain-like"/>
    <property type="match status" value="2"/>
</dbReference>
<dbReference type="InterPro" id="IPR005164">
    <property type="entry name" value="Allantoicase"/>
</dbReference>
<sequence length="332" mass="37070">MSATPQTFDQVLASTYVNLADERVGTQIVSVTDEFFAPAVRMLDPKPAVFHPGKFDDHGQYMEGWESRRKRVAGYDWCVVQLGLAGKIVGVDIDTSHFTGNYPVAASIDACCVTKGEKPDNWQEILHTVTLGPSAHHYHAVKVEGHWTHVRLNIYPDGGIARLRIYGVVQPSEDRFNDEIDLLALENGGRAVAASDEHYGNPWSLLRPGRGINMGDGWETRRRRVPGNEWCILALGKRGRISRIILDTAHYKGNYPDKCIIQGADVTVDNSKSLVTQSMFWQTLLPEQKLTMDAVHTYDKEQIIDLGPITHLRVNIIPDGGLSRVRAFGRVE</sequence>
<dbReference type="AlphaFoldDB" id="A0A814R760"/>
<dbReference type="EMBL" id="CAJOAY010000255">
    <property type="protein sequence ID" value="CAF3604859.1"/>
    <property type="molecule type" value="Genomic_DNA"/>
</dbReference>
<dbReference type="PANTHER" id="PTHR12045:SF3">
    <property type="entry name" value="INACTIVE ALLANTOICASE-RELATED"/>
    <property type="match status" value="1"/>
</dbReference>
<comment type="similarity">
    <text evidence="1">Belongs to the allantoicase family.</text>
</comment>
<feature type="domain" description="Allantoicase" evidence="3">
    <location>
        <begin position="188"/>
        <end position="331"/>
    </location>
</feature>
<dbReference type="HAMAP" id="MF_00813">
    <property type="entry name" value="Allantoicase"/>
    <property type="match status" value="1"/>
</dbReference>
<dbReference type="OrthoDB" id="10266039at2759"/>
<dbReference type="GO" id="GO:0000256">
    <property type="term" value="P:allantoin catabolic process"/>
    <property type="evidence" value="ECO:0007669"/>
    <property type="project" value="InterPro"/>
</dbReference>
<dbReference type="SUPFAM" id="SSF49785">
    <property type="entry name" value="Galactose-binding domain-like"/>
    <property type="match status" value="2"/>
</dbReference>
<dbReference type="Proteomes" id="UP000663881">
    <property type="component" value="Unassembled WGS sequence"/>
</dbReference>
<comment type="caution">
    <text evidence="4">The sequence shown here is derived from an EMBL/GenBank/DDBJ whole genome shotgun (WGS) entry which is preliminary data.</text>
</comment>
<evidence type="ECO:0000256" key="2">
    <source>
        <dbReference type="ARBA" id="ARBA00031078"/>
    </source>
</evidence>
<dbReference type="InterPro" id="IPR015908">
    <property type="entry name" value="Allantoicase_dom"/>
</dbReference>
<proteinExistence type="inferred from homology"/>